<organism evidence="1 2">
    <name type="scientific">Oryza meyeriana var. granulata</name>
    <dbReference type="NCBI Taxonomy" id="110450"/>
    <lineage>
        <taxon>Eukaryota</taxon>
        <taxon>Viridiplantae</taxon>
        <taxon>Streptophyta</taxon>
        <taxon>Embryophyta</taxon>
        <taxon>Tracheophyta</taxon>
        <taxon>Spermatophyta</taxon>
        <taxon>Magnoliopsida</taxon>
        <taxon>Liliopsida</taxon>
        <taxon>Poales</taxon>
        <taxon>Poaceae</taxon>
        <taxon>BOP clade</taxon>
        <taxon>Oryzoideae</taxon>
        <taxon>Oryzeae</taxon>
        <taxon>Oryzinae</taxon>
        <taxon>Oryza</taxon>
        <taxon>Oryza meyeriana</taxon>
    </lineage>
</organism>
<accession>A0A6G1C558</accession>
<protein>
    <submittedName>
        <fullName evidence="1">Uncharacterized protein</fullName>
    </submittedName>
</protein>
<sequence>MYGGNGGVGDGWRCPNGRHVWQWPAVDGEDGPRAFYGHKDVVAEVLLGAEKHQTAATWLGAAWNGR</sequence>
<evidence type="ECO:0000313" key="2">
    <source>
        <dbReference type="Proteomes" id="UP000479710"/>
    </source>
</evidence>
<evidence type="ECO:0000313" key="1">
    <source>
        <dbReference type="EMBL" id="KAF0895302.1"/>
    </source>
</evidence>
<gene>
    <name evidence="1" type="ORF">E2562_008612</name>
</gene>
<dbReference type="Proteomes" id="UP000479710">
    <property type="component" value="Unassembled WGS sequence"/>
</dbReference>
<name>A0A6G1C558_9ORYZ</name>
<keyword evidence="2" id="KW-1185">Reference proteome</keyword>
<proteinExistence type="predicted"/>
<reference evidence="1 2" key="1">
    <citation type="submission" date="2019-11" db="EMBL/GenBank/DDBJ databases">
        <title>Whole genome sequence of Oryza granulata.</title>
        <authorList>
            <person name="Li W."/>
        </authorList>
    </citation>
    <scope>NUCLEOTIDE SEQUENCE [LARGE SCALE GENOMIC DNA]</scope>
    <source>
        <strain evidence="2">cv. Menghai</strain>
        <tissue evidence="1">Leaf</tissue>
    </source>
</reference>
<dbReference type="EMBL" id="SPHZ02000010">
    <property type="protein sequence ID" value="KAF0895302.1"/>
    <property type="molecule type" value="Genomic_DNA"/>
</dbReference>
<comment type="caution">
    <text evidence="1">The sequence shown here is derived from an EMBL/GenBank/DDBJ whole genome shotgun (WGS) entry which is preliminary data.</text>
</comment>
<dbReference type="AlphaFoldDB" id="A0A6G1C558"/>